<dbReference type="PRINTS" id="PR00455">
    <property type="entry name" value="HTHTETR"/>
</dbReference>
<dbReference type="InterPro" id="IPR001647">
    <property type="entry name" value="HTH_TetR"/>
</dbReference>
<dbReference type="Gene3D" id="1.10.357.10">
    <property type="entry name" value="Tetracycline Repressor, domain 2"/>
    <property type="match status" value="1"/>
</dbReference>
<evidence type="ECO:0000256" key="3">
    <source>
        <dbReference type="ARBA" id="ARBA00023163"/>
    </source>
</evidence>
<comment type="caution">
    <text evidence="6">The sequence shown here is derived from an EMBL/GenBank/DDBJ whole genome shotgun (WGS) entry which is preliminary data.</text>
</comment>
<sequence>MARIREFDEQKALTEAMHLFWEKGYEATSLSDLTTRMGIQKPSIYAAFGDKSSLFEAALRKYNQLHAMNVRSKLNKTASVKEAFKLLFSEGAFSDNMMMQNGCFCVNTMVELAPHDSRFEVLTREHQQYLAVIFEETIKRGIASGELQTGIDCKATAHALVASFIGITVLKKSNPGPVWMDSCISAAMKLLPAAGEAVG</sequence>
<keyword evidence="2 4" id="KW-0238">DNA-binding</keyword>
<dbReference type="SUPFAM" id="SSF46689">
    <property type="entry name" value="Homeodomain-like"/>
    <property type="match status" value="1"/>
</dbReference>
<feature type="DNA-binding region" description="H-T-H motif" evidence="4">
    <location>
        <begin position="29"/>
        <end position="48"/>
    </location>
</feature>
<evidence type="ECO:0000256" key="1">
    <source>
        <dbReference type="ARBA" id="ARBA00023015"/>
    </source>
</evidence>
<dbReference type="PROSITE" id="PS01081">
    <property type="entry name" value="HTH_TETR_1"/>
    <property type="match status" value="1"/>
</dbReference>
<evidence type="ECO:0000259" key="5">
    <source>
        <dbReference type="PROSITE" id="PS50977"/>
    </source>
</evidence>
<dbReference type="PANTHER" id="PTHR47506:SF1">
    <property type="entry name" value="HTH-TYPE TRANSCRIPTIONAL REGULATOR YJDC"/>
    <property type="match status" value="1"/>
</dbReference>
<dbReference type="PANTHER" id="PTHR47506">
    <property type="entry name" value="TRANSCRIPTIONAL REGULATORY PROTEIN"/>
    <property type="match status" value="1"/>
</dbReference>
<protein>
    <submittedName>
        <fullName evidence="6">TetR/AcrR family transcriptional regulator</fullName>
    </submittedName>
</protein>
<dbReference type="InterPro" id="IPR036271">
    <property type="entry name" value="Tet_transcr_reg_TetR-rel_C_sf"/>
</dbReference>
<dbReference type="InterPro" id="IPR009057">
    <property type="entry name" value="Homeodomain-like_sf"/>
</dbReference>
<evidence type="ECO:0000313" key="6">
    <source>
        <dbReference type="EMBL" id="MFB5680378.1"/>
    </source>
</evidence>
<keyword evidence="1" id="KW-0805">Transcription regulation</keyword>
<dbReference type="InterPro" id="IPR023772">
    <property type="entry name" value="DNA-bd_HTH_TetR-type_CS"/>
</dbReference>
<dbReference type="EMBL" id="JBHILM010000004">
    <property type="protein sequence ID" value="MFB5680378.1"/>
    <property type="molecule type" value="Genomic_DNA"/>
</dbReference>
<reference evidence="6 7" key="1">
    <citation type="submission" date="2024-09" db="EMBL/GenBank/DDBJ databases">
        <authorList>
            <person name="Ruan L."/>
        </authorList>
    </citation>
    <scope>NUCLEOTIDE SEQUENCE [LARGE SCALE GENOMIC DNA]</scope>
    <source>
        <strain evidence="6 7">D33</strain>
    </source>
</reference>
<keyword evidence="7" id="KW-1185">Reference proteome</keyword>
<keyword evidence="3" id="KW-0804">Transcription</keyword>
<organism evidence="6 7">
    <name type="scientific">Paenibacillus terreus</name>
    <dbReference type="NCBI Taxonomy" id="1387834"/>
    <lineage>
        <taxon>Bacteria</taxon>
        <taxon>Bacillati</taxon>
        <taxon>Bacillota</taxon>
        <taxon>Bacilli</taxon>
        <taxon>Bacillales</taxon>
        <taxon>Paenibacillaceae</taxon>
        <taxon>Paenibacillus</taxon>
    </lineage>
</organism>
<dbReference type="InterPro" id="IPR011075">
    <property type="entry name" value="TetR_C"/>
</dbReference>
<evidence type="ECO:0000256" key="2">
    <source>
        <dbReference type="ARBA" id="ARBA00023125"/>
    </source>
</evidence>
<accession>A0ABV5B3Z2</accession>
<name>A0ABV5B3Z2_9BACL</name>
<proteinExistence type="predicted"/>
<dbReference type="Gene3D" id="1.10.10.60">
    <property type="entry name" value="Homeodomain-like"/>
    <property type="match status" value="1"/>
</dbReference>
<dbReference type="Pfam" id="PF00440">
    <property type="entry name" value="TetR_N"/>
    <property type="match status" value="1"/>
</dbReference>
<dbReference type="SUPFAM" id="SSF48498">
    <property type="entry name" value="Tetracyclin repressor-like, C-terminal domain"/>
    <property type="match status" value="1"/>
</dbReference>
<gene>
    <name evidence="6" type="ORF">ACE3NQ_05520</name>
</gene>
<dbReference type="RefSeq" id="WP_375524176.1">
    <property type="nucleotide sequence ID" value="NZ_JBHILM010000004.1"/>
</dbReference>
<dbReference type="Pfam" id="PF16925">
    <property type="entry name" value="TetR_C_13"/>
    <property type="match status" value="1"/>
</dbReference>
<feature type="domain" description="HTH tetR-type" evidence="5">
    <location>
        <begin position="6"/>
        <end position="66"/>
    </location>
</feature>
<dbReference type="PROSITE" id="PS50977">
    <property type="entry name" value="HTH_TETR_2"/>
    <property type="match status" value="1"/>
</dbReference>
<evidence type="ECO:0000256" key="4">
    <source>
        <dbReference type="PROSITE-ProRule" id="PRU00335"/>
    </source>
</evidence>
<evidence type="ECO:0000313" key="7">
    <source>
        <dbReference type="Proteomes" id="UP001580407"/>
    </source>
</evidence>
<dbReference type="Proteomes" id="UP001580407">
    <property type="component" value="Unassembled WGS sequence"/>
</dbReference>